<feature type="domain" description="AAA+ ATPase" evidence="1">
    <location>
        <begin position="67"/>
        <end position="213"/>
    </location>
</feature>
<accession>A0A6J5RNB4</accession>
<reference evidence="2" key="1">
    <citation type="submission" date="2020-05" db="EMBL/GenBank/DDBJ databases">
        <authorList>
            <person name="Chiriac C."/>
            <person name="Salcher M."/>
            <person name="Ghai R."/>
            <person name="Kavagutti S V."/>
        </authorList>
    </citation>
    <scope>NUCLEOTIDE SEQUENCE</scope>
</reference>
<dbReference type="InterPro" id="IPR003593">
    <property type="entry name" value="AAA+_ATPase"/>
</dbReference>
<dbReference type="InterPro" id="IPR050764">
    <property type="entry name" value="CbbQ/NirQ/NorQ/GpvN"/>
</dbReference>
<dbReference type="InterPro" id="IPR011704">
    <property type="entry name" value="ATPase_dyneun-rel_AAA"/>
</dbReference>
<dbReference type="Pfam" id="PF07728">
    <property type="entry name" value="AAA_5"/>
    <property type="match status" value="1"/>
</dbReference>
<gene>
    <name evidence="2" type="ORF">UFOVP1279_69</name>
</gene>
<sequence length="303" mass="33039">MTTTKHPLAHLIPDPAIAAGYISRRVGGVAVSDSSGNPTGAVQGGEIDLNVLNYCWLRSQSDKRLCAPRLIGPTGSGKSHVVLAFAATKGLPVVTLQCSEGFDALSVFGRYIPSPSGSGIEWQDSEILTVIKEGGILYLDEINFLTGSQTAVFHSLLDSRRGVNIIDLGNIWVEAHADLFVVATYNENYEGTRRLNEAFQNRFQLPIEWGYDEAVELALTGSESLVKVANEIRTLHRAGAISTTVPTNALTEFCTFAYDIDVVFALEGFLQRFPQSERASVRERLLVEDLLQKIATEIADHNS</sequence>
<dbReference type="SUPFAM" id="SSF52540">
    <property type="entry name" value="P-loop containing nucleoside triphosphate hydrolases"/>
    <property type="match status" value="1"/>
</dbReference>
<organism evidence="2">
    <name type="scientific">uncultured Caudovirales phage</name>
    <dbReference type="NCBI Taxonomy" id="2100421"/>
    <lineage>
        <taxon>Viruses</taxon>
        <taxon>Duplodnaviria</taxon>
        <taxon>Heunggongvirae</taxon>
        <taxon>Uroviricota</taxon>
        <taxon>Caudoviricetes</taxon>
        <taxon>Peduoviridae</taxon>
        <taxon>Maltschvirus</taxon>
        <taxon>Maltschvirus maltsch</taxon>
    </lineage>
</organism>
<dbReference type="InterPro" id="IPR027417">
    <property type="entry name" value="P-loop_NTPase"/>
</dbReference>
<dbReference type="GO" id="GO:0016887">
    <property type="term" value="F:ATP hydrolysis activity"/>
    <property type="evidence" value="ECO:0007669"/>
    <property type="project" value="InterPro"/>
</dbReference>
<dbReference type="PANTHER" id="PTHR42759">
    <property type="entry name" value="MOXR FAMILY PROTEIN"/>
    <property type="match status" value="1"/>
</dbReference>
<dbReference type="GO" id="GO:0005524">
    <property type="term" value="F:ATP binding"/>
    <property type="evidence" value="ECO:0007669"/>
    <property type="project" value="InterPro"/>
</dbReference>
<dbReference type="CDD" id="cd00009">
    <property type="entry name" value="AAA"/>
    <property type="match status" value="1"/>
</dbReference>
<dbReference type="Gene3D" id="3.40.50.300">
    <property type="entry name" value="P-loop containing nucleotide triphosphate hydrolases"/>
    <property type="match status" value="1"/>
</dbReference>
<name>A0A6J5RNB4_9CAUD</name>
<dbReference type="PANTHER" id="PTHR42759:SF1">
    <property type="entry name" value="MAGNESIUM-CHELATASE SUBUNIT CHLD"/>
    <property type="match status" value="1"/>
</dbReference>
<dbReference type="EMBL" id="LR797224">
    <property type="protein sequence ID" value="CAB4195158.1"/>
    <property type="molecule type" value="Genomic_DNA"/>
</dbReference>
<protein>
    <submittedName>
        <fullName evidence="2">AAA domain containing protein</fullName>
    </submittedName>
</protein>
<proteinExistence type="predicted"/>
<dbReference type="SMART" id="SM00382">
    <property type="entry name" value="AAA"/>
    <property type="match status" value="1"/>
</dbReference>
<evidence type="ECO:0000313" key="2">
    <source>
        <dbReference type="EMBL" id="CAB4195158.1"/>
    </source>
</evidence>
<evidence type="ECO:0000259" key="1">
    <source>
        <dbReference type="SMART" id="SM00382"/>
    </source>
</evidence>